<dbReference type="InterPro" id="IPR050640">
    <property type="entry name" value="Bact_2-comp_sensor_kinase"/>
</dbReference>
<feature type="transmembrane region" description="Helical" evidence="2">
    <location>
        <begin position="12"/>
        <end position="34"/>
    </location>
</feature>
<keyword evidence="5" id="KW-1185">Reference proteome</keyword>
<feature type="transmembrane region" description="Helical" evidence="2">
    <location>
        <begin position="77"/>
        <end position="102"/>
    </location>
</feature>
<dbReference type="Gene3D" id="3.30.565.10">
    <property type="entry name" value="Histidine kinase-like ATPase, C-terminal domain"/>
    <property type="match status" value="1"/>
</dbReference>
<sequence>MSIKMRVLPTPISVLHLTGWLAYLFLPLLFFLIVPVKPSALGYVLLAKVGVDLLLMMVFYLNYYYLTPRLLLREQRIRFVVAMFLVFLVVHGINALFTIHYLSNKLLSLPSTSLPGSAKNEQVFYMQPVGVTETLPNLLGISLSFSLVVLLSSLLVLFKERTRIKEEQQQAVLEKVQAELAMLKLQISPHFLFNTLNNISWLARKRSDKTESAVIQLSQLLRYIIYKPEHELVSLREEIQHLEHYIHLQQMRLAHNTTVQFTCQGPVSVQMIKPLLLIPFVENAFKHGVHSYLPSRIEIGISVEPDRLLFYTRNPIFTPESTNGQTDGIGVNNTRRRLNLSYPGLHTLRIDKDGQRFCVSLEICFTS</sequence>
<dbReference type="InterPro" id="IPR010559">
    <property type="entry name" value="Sig_transdc_His_kin_internal"/>
</dbReference>
<feature type="transmembrane region" description="Helical" evidence="2">
    <location>
        <begin position="40"/>
        <end position="65"/>
    </location>
</feature>
<evidence type="ECO:0000313" key="4">
    <source>
        <dbReference type="EMBL" id="CCH51520.1"/>
    </source>
</evidence>
<dbReference type="EMBL" id="CAIT01000004">
    <property type="protein sequence ID" value="CCH51520.1"/>
    <property type="molecule type" value="Genomic_DNA"/>
</dbReference>
<organism evidence="4 5">
    <name type="scientific">Fibrisoma limi BUZ 3</name>
    <dbReference type="NCBI Taxonomy" id="1185876"/>
    <lineage>
        <taxon>Bacteria</taxon>
        <taxon>Pseudomonadati</taxon>
        <taxon>Bacteroidota</taxon>
        <taxon>Cytophagia</taxon>
        <taxon>Cytophagales</taxon>
        <taxon>Spirosomataceae</taxon>
        <taxon>Fibrisoma</taxon>
    </lineage>
</organism>
<proteinExistence type="predicted"/>
<dbReference type="GO" id="GO:0000155">
    <property type="term" value="F:phosphorelay sensor kinase activity"/>
    <property type="evidence" value="ECO:0007669"/>
    <property type="project" value="InterPro"/>
</dbReference>
<dbReference type="STRING" id="1185876.BN8_00448"/>
<gene>
    <name evidence="4" type="ORF">BN8_00448</name>
</gene>
<feature type="domain" description="Signal transduction histidine kinase internal region" evidence="3">
    <location>
        <begin position="178"/>
        <end position="255"/>
    </location>
</feature>
<evidence type="ECO:0000313" key="5">
    <source>
        <dbReference type="Proteomes" id="UP000009309"/>
    </source>
</evidence>
<feature type="coiled-coil region" evidence="1">
    <location>
        <begin position="159"/>
        <end position="186"/>
    </location>
</feature>
<dbReference type="AlphaFoldDB" id="I2GC96"/>
<dbReference type="eggNOG" id="COG2972">
    <property type="taxonomic scope" value="Bacteria"/>
</dbReference>
<keyword evidence="2" id="KW-1133">Transmembrane helix</keyword>
<keyword evidence="2" id="KW-0472">Membrane</keyword>
<dbReference type="PANTHER" id="PTHR34220">
    <property type="entry name" value="SENSOR HISTIDINE KINASE YPDA"/>
    <property type="match status" value="1"/>
</dbReference>
<feature type="transmembrane region" description="Helical" evidence="2">
    <location>
        <begin position="138"/>
        <end position="158"/>
    </location>
</feature>
<dbReference type="GO" id="GO:0016020">
    <property type="term" value="C:membrane"/>
    <property type="evidence" value="ECO:0007669"/>
    <property type="project" value="InterPro"/>
</dbReference>
<protein>
    <submittedName>
        <fullName evidence="4">Inner membrane protein yehU</fullName>
    </submittedName>
</protein>
<keyword evidence="1" id="KW-0175">Coiled coil</keyword>
<dbReference type="InterPro" id="IPR036890">
    <property type="entry name" value="HATPase_C_sf"/>
</dbReference>
<dbReference type="OrthoDB" id="9792992at2"/>
<keyword evidence="2" id="KW-0812">Transmembrane</keyword>
<accession>I2GC96</accession>
<dbReference type="Pfam" id="PF06580">
    <property type="entry name" value="His_kinase"/>
    <property type="match status" value="1"/>
</dbReference>
<evidence type="ECO:0000256" key="2">
    <source>
        <dbReference type="SAM" id="Phobius"/>
    </source>
</evidence>
<dbReference type="PANTHER" id="PTHR34220:SF7">
    <property type="entry name" value="SENSOR HISTIDINE KINASE YPDA"/>
    <property type="match status" value="1"/>
</dbReference>
<evidence type="ECO:0000256" key="1">
    <source>
        <dbReference type="SAM" id="Coils"/>
    </source>
</evidence>
<evidence type="ECO:0000259" key="3">
    <source>
        <dbReference type="Pfam" id="PF06580"/>
    </source>
</evidence>
<name>I2GC96_9BACT</name>
<dbReference type="Proteomes" id="UP000009309">
    <property type="component" value="Unassembled WGS sequence"/>
</dbReference>
<comment type="caution">
    <text evidence="4">The sequence shown here is derived from an EMBL/GenBank/DDBJ whole genome shotgun (WGS) entry which is preliminary data.</text>
</comment>
<reference evidence="4 5" key="1">
    <citation type="journal article" date="2012" name="J. Bacteriol.">
        <title>Genome Sequence of the Filamentous Bacterium Fibrisoma limi BUZ 3T.</title>
        <authorList>
            <person name="Filippini M."/>
            <person name="Qi W."/>
            <person name="Jaenicke S."/>
            <person name="Goesmann A."/>
            <person name="Smits T.H."/>
            <person name="Bagheri H.C."/>
        </authorList>
    </citation>
    <scope>NUCLEOTIDE SEQUENCE [LARGE SCALE GENOMIC DNA]</scope>
    <source>
        <strain evidence="5">BUZ 3T</strain>
    </source>
</reference>